<feature type="region of interest" description="Disordered" evidence="15">
    <location>
        <begin position="335"/>
        <end position="355"/>
    </location>
</feature>
<dbReference type="GO" id="GO:0061630">
    <property type="term" value="F:ubiquitin protein ligase activity"/>
    <property type="evidence" value="ECO:0007669"/>
    <property type="project" value="UniProtKB-EC"/>
</dbReference>
<accession>A0A426ZJU8</accession>
<feature type="compositionally biased region" description="Polar residues" evidence="15">
    <location>
        <begin position="284"/>
        <end position="296"/>
    </location>
</feature>
<feature type="region of interest" description="Disordered" evidence="15">
    <location>
        <begin position="387"/>
        <end position="412"/>
    </location>
</feature>
<dbReference type="Proteomes" id="UP000287651">
    <property type="component" value="Unassembled WGS sequence"/>
</dbReference>
<dbReference type="EC" id="2.3.2.27" evidence="4"/>
<evidence type="ECO:0000256" key="10">
    <source>
        <dbReference type="ARBA" id="ARBA00022833"/>
    </source>
</evidence>
<dbReference type="InterPro" id="IPR001841">
    <property type="entry name" value="Znf_RING"/>
</dbReference>
<evidence type="ECO:0000259" key="17">
    <source>
        <dbReference type="PROSITE" id="PS50089"/>
    </source>
</evidence>
<keyword evidence="8 14" id="KW-0863">Zinc-finger</keyword>
<keyword evidence="6 16" id="KW-0812">Transmembrane</keyword>
<feature type="compositionally biased region" description="Basic residues" evidence="15">
    <location>
        <begin position="270"/>
        <end position="283"/>
    </location>
</feature>
<dbReference type="Pfam" id="PF13639">
    <property type="entry name" value="zf-RING_2"/>
    <property type="match status" value="1"/>
</dbReference>
<dbReference type="InterPro" id="IPR053238">
    <property type="entry name" value="RING-H2_zinc_finger"/>
</dbReference>
<evidence type="ECO:0000256" key="8">
    <source>
        <dbReference type="ARBA" id="ARBA00022771"/>
    </source>
</evidence>
<dbReference type="PANTHER" id="PTHR14155">
    <property type="entry name" value="RING FINGER DOMAIN-CONTAINING"/>
    <property type="match status" value="1"/>
</dbReference>
<keyword evidence="9" id="KW-0833">Ubl conjugation pathway</keyword>
<feature type="domain" description="RING-type" evidence="17">
    <location>
        <begin position="172"/>
        <end position="214"/>
    </location>
</feature>
<evidence type="ECO:0000256" key="13">
    <source>
        <dbReference type="ARBA" id="ARBA00024209"/>
    </source>
</evidence>
<comment type="pathway">
    <text evidence="3">Protein modification; protein ubiquitination.</text>
</comment>
<dbReference type="SMART" id="SM00184">
    <property type="entry name" value="RING"/>
    <property type="match status" value="1"/>
</dbReference>
<keyword evidence="7" id="KW-0479">Metal-binding</keyword>
<feature type="transmembrane region" description="Helical" evidence="16">
    <location>
        <begin position="92"/>
        <end position="113"/>
    </location>
</feature>
<gene>
    <name evidence="18" type="ORF">B296_00035582</name>
</gene>
<dbReference type="SUPFAM" id="SSF57850">
    <property type="entry name" value="RING/U-box"/>
    <property type="match status" value="1"/>
</dbReference>
<evidence type="ECO:0000256" key="16">
    <source>
        <dbReference type="SAM" id="Phobius"/>
    </source>
</evidence>
<evidence type="ECO:0000256" key="9">
    <source>
        <dbReference type="ARBA" id="ARBA00022786"/>
    </source>
</evidence>
<dbReference type="FunFam" id="3.30.40.10:FF:000187">
    <property type="entry name" value="E3 ubiquitin-protein ligase ATL6"/>
    <property type="match status" value="1"/>
</dbReference>
<dbReference type="GO" id="GO:0008270">
    <property type="term" value="F:zinc ion binding"/>
    <property type="evidence" value="ECO:0007669"/>
    <property type="project" value="UniProtKB-KW"/>
</dbReference>
<reference evidence="18 19" key="1">
    <citation type="journal article" date="2014" name="Agronomy (Basel)">
        <title>A Draft Genome Sequence for Ensete ventricosum, the Drought-Tolerant Tree Against Hunger.</title>
        <authorList>
            <person name="Harrison J."/>
            <person name="Moore K.A."/>
            <person name="Paszkiewicz K."/>
            <person name="Jones T."/>
            <person name="Grant M."/>
            <person name="Ambacheew D."/>
            <person name="Muzemil S."/>
            <person name="Studholme D.J."/>
        </authorList>
    </citation>
    <scope>NUCLEOTIDE SEQUENCE [LARGE SCALE GENOMIC DNA]</scope>
</reference>
<comment type="similarity">
    <text evidence="13">Belongs to the RING-type zinc finger family. ATL subfamily.</text>
</comment>
<keyword evidence="5" id="KW-0808">Transferase</keyword>
<protein>
    <recommendedName>
        <fullName evidence="4">RING-type E3 ubiquitin transferase</fullName>
        <ecNumber evidence="4">2.3.2.27</ecNumber>
    </recommendedName>
</protein>
<keyword evidence="10" id="KW-0862">Zinc</keyword>
<feature type="compositionally biased region" description="Gly residues" evidence="15">
    <location>
        <begin position="344"/>
        <end position="354"/>
    </location>
</feature>
<evidence type="ECO:0000256" key="1">
    <source>
        <dbReference type="ARBA" id="ARBA00000900"/>
    </source>
</evidence>
<comment type="caution">
    <text evidence="18">The sequence shown here is derived from an EMBL/GenBank/DDBJ whole genome shotgun (WGS) entry which is preliminary data.</text>
</comment>
<comment type="catalytic activity">
    <reaction evidence="1">
        <text>S-ubiquitinyl-[E2 ubiquitin-conjugating enzyme]-L-cysteine + [acceptor protein]-L-lysine = [E2 ubiquitin-conjugating enzyme]-L-cysteine + N(6)-ubiquitinyl-[acceptor protein]-L-lysine.</text>
        <dbReference type="EC" id="2.3.2.27"/>
    </reaction>
</comment>
<evidence type="ECO:0000256" key="11">
    <source>
        <dbReference type="ARBA" id="ARBA00022989"/>
    </source>
</evidence>
<dbReference type="PANTHER" id="PTHR14155:SF263">
    <property type="entry name" value="E3 UBIQUITIN-PROTEIN LIGASE ATL6"/>
    <property type="match status" value="1"/>
</dbReference>
<evidence type="ECO:0000256" key="2">
    <source>
        <dbReference type="ARBA" id="ARBA00004167"/>
    </source>
</evidence>
<evidence type="ECO:0000313" key="18">
    <source>
        <dbReference type="EMBL" id="RRT64215.1"/>
    </source>
</evidence>
<evidence type="ECO:0000256" key="5">
    <source>
        <dbReference type="ARBA" id="ARBA00022679"/>
    </source>
</evidence>
<feature type="compositionally biased region" description="Basic and acidic residues" evidence="15">
    <location>
        <begin position="387"/>
        <end position="402"/>
    </location>
</feature>
<dbReference type="CDD" id="cd16461">
    <property type="entry name" value="RING-H2_EL5-like"/>
    <property type="match status" value="1"/>
</dbReference>
<dbReference type="GO" id="GO:0016020">
    <property type="term" value="C:membrane"/>
    <property type="evidence" value="ECO:0007669"/>
    <property type="project" value="UniProtKB-SubCell"/>
</dbReference>
<evidence type="ECO:0000256" key="12">
    <source>
        <dbReference type="ARBA" id="ARBA00023136"/>
    </source>
</evidence>
<evidence type="ECO:0000256" key="14">
    <source>
        <dbReference type="PROSITE-ProRule" id="PRU00175"/>
    </source>
</evidence>
<comment type="subcellular location">
    <subcellularLocation>
        <location evidence="2">Membrane</location>
        <topology evidence="2">Single-pass membrane protein</topology>
    </subcellularLocation>
</comment>
<evidence type="ECO:0000256" key="4">
    <source>
        <dbReference type="ARBA" id="ARBA00012483"/>
    </source>
</evidence>
<dbReference type="InterPro" id="IPR013083">
    <property type="entry name" value="Znf_RING/FYVE/PHD"/>
</dbReference>
<sequence>MEFTCNHPLPYVRPLIVTASLRRTHISAPPPPAAASMATTPHRHTIGHLHGDTSIHFVLALLLVAPRCGAQSSAMSQNYYGRTNPSNISPSMATVIVVLISAFFFLAFFSFYIHQCAGASVAVDQRDGVAGRARSGRRRWPEGLSAEVLKTFPMMAYAEAKALKVGRGALECAVCLSEFEDDETLRLLPGCYHVFHPDCIDAWLASHITCPVCRSDLSIASLEPPFAISTADPAPENADPLADHVVVTNRAPTDQEAIELARIGSERREARYRRGRRSAKLPRSHSTGHSLVQSGDGQREDVDRYTLRLPDHIRQEIFAARKFHRSASCVAFPVAGEGSSRPGYRGGAAEGEGSNGVARSVRLGISDRWPSFLIRTLSLTVPAWKRGEGEGSVKKTEAEGSSRGRFGGVRTPFDCLGGGGARVDVPGDERGPAQ</sequence>
<keyword evidence="11 16" id="KW-1133">Transmembrane helix</keyword>
<feature type="region of interest" description="Disordered" evidence="15">
    <location>
        <begin position="269"/>
        <end position="299"/>
    </location>
</feature>
<keyword evidence="12 16" id="KW-0472">Membrane</keyword>
<dbReference type="Gene3D" id="3.30.40.10">
    <property type="entry name" value="Zinc/RING finger domain, C3HC4 (zinc finger)"/>
    <property type="match status" value="1"/>
</dbReference>
<evidence type="ECO:0000313" key="19">
    <source>
        <dbReference type="Proteomes" id="UP000287651"/>
    </source>
</evidence>
<evidence type="ECO:0000256" key="6">
    <source>
        <dbReference type="ARBA" id="ARBA00022692"/>
    </source>
</evidence>
<organism evidence="18 19">
    <name type="scientific">Ensete ventricosum</name>
    <name type="common">Abyssinian banana</name>
    <name type="synonym">Musa ensete</name>
    <dbReference type="NCBI Taxonomy" id="4639"/>
    <lineage>
        <taxon>Eukaryota</taxon>
        <taxon>Viridiplantae</taxon>
        <taxon>Streptophyta</taxon>
        <taxon>Embryophyta</taxon>
        <taxon>Tracheophyta</taxon>
        <taxon>Spermatophyta</taxon>
        <taxon>Magnoliopsida</taxon>
        <taxon>Liliopsida</taxon>
        <taxon>Zingiberales</taxon>
        <taxon>Musaceae</taxon>
        <taxon>Ensete</taxon>
    </lineage>
</organism>
<proteinExistence type="inferred from homology"/>
<name>A0A426ZJU8_ENSVE</name>
<evidence type="ECO:0000256" key="7">
    <source>
        <dbReference type="ARBA" id="ARBA00022723"/>
    </source>
</evidence>
<dbReference type="AlphaFoldDB" id="A0A426ZJU8"/>
<evidence type="ECO:0000256" key="15">
    <source>
        <dbReference type="SAM" id="MobiDB-lite"/>
    </source>
</evidence>
<dbReference type="PROSITE" id="PS50089">
    <property type="entry name" value="ZF_RING_2"/>
    <property type="match status" value="1"/>
</dbReference>
<evidence type="ECO:0000256" key="3">
    <source>
        <dbReference type="ARBA" id="ARBA00004906"/>
    </source>
</evidence>
<dbReference type="EMBL" id="AMZH03006279">
    <property type="protein sequence ID" value="RRT64215.1"/>
    <property type="molecule type" value="Genomic_DNA"/>
</dbReference>